<accession>V6K5L4</accession>
<name>V6K5L4_STRRC</name>
<dbReference type="Proteomes" id="UP000017984">
    <property type="component" value="Chromosome"/>
</dbReference>
<keyword evidence="2" id="KW-1185">Reference proteome</keyword>
<reference evidence="1 2" key="1">
    <citation type="journal article" date="2014" name="Genome Announc.">
        <title>Draft Genome Sequence of Streptomyces roseochromogenes subsp. oscitans DS 12.976, Producer of the Aminocoumarin Antibiotic Clorobiocin.</title>
        <authorList>
            <person name="Ruckert C."/>
            <person name="Kalinowski J."/>
            <person name="Heide L."/>
            <person name="Apel A.K."/>
        </authorList>
    </citation>
    <scope>NUCLEOTIDE SEQUENCE [LARGE SCALE GENOMIC DNA]</scope>
    <source>
        <strain evidence="1 2">DS 12.976</strain>
    </source>
</reference>
<protein>
    <submittedName>
        <fullName evidence="1">Uncharacterized protein</fullName>
    </submittedName>
</protein>
<dbReference type="HOGENOM" id="CLU_3349337_0_0_11"/>
<dbReference type="AlphaFoldDB" id="V6K5L4"/>
<dbReference type="EMBL" id="AWQX01000214">
    <property type="protein sequence ID" value="EST27343.1"/>
    <property type="molecule type" value="Genomic_DNA"/>
</dbReference>
<sequence>MSQPSAWRVPEAVEQSGQGLVMDFFLGDSASSIYSTI</sequence>
<organism evidence="1 2">
    <name type="scientific">Streptomyces roseochromogenus subsp. oscitans DS 12.976</name>
    <dbReference type="NCBI Taxonomy" id="1352936"/>
    <lineage>
        <taxon>Bacteria</taxon>
        <taxon>Bacillati</taxon>
        <taxon>Actinomycetota</taxon>
        <taxon>Actinomycetes</taxon>
        <taxon>Kitasatosporales</taxon>
        <taxon>Streptomycetaceae</taxon>
        <taxon>Streptomyces</taxon>
    </lineage>
</organism>
<gene>
    <name evidence="1" type="ORF">M878_25430</name>
</gene>
<proteinExistence type="predicted"/>
<comment type="caution">
    <text evidence="1">The sequence shown here is derived from an EMBL/GenBank/DDBJ whole genome shotgun (WGS) entry which is preliminary data.</text>
</comment>
<evidence type="ECO:0000313" key="2">
    <source>
        <dbReference type="Proteomes" id="UP000017984"/>
    </source>
</evidence>
<evidence type="ECO:0000313" key="1">
    <source>
        <dbReference type="EMBL" id="EST27343.1"/>
    </source>
</evidence>